<evidence type="ECO:0000313" key="1">
    <source>
        <dbReference type="EMBL" id="KZV83692.1"/>
    </source>
</evidence>
<dbReference type="Proteomes" id="UP000077266">
    <property type="component" value="Unassembled WGS sequence"/>
</dbReference>
<evidence type="ECO:0000313" key="2">
    <source>
        <dbReference type="Proteomes" id="UP000077266"/>
    </source>
</evidence>
<dbReference type="EMBL" id="KV426258">
    <property type="protein sequence ID" value="KZV83692.1"/>
    <property type="molecule type" value="Genomic_DNA"/>
</dbReference>
<reference evidence="1 2" key="1">
    <citation type="journal article" date="2016" name="Mol. Biol. Evol.">
        <title>Comparative Genomics of Early-Diverging Mushroom-Forming Fungi Provides Insights into the Origins of Lignocellulose Decay Capabilities.</title>
        <authorList>
            <person name="Nagy L.G."/>
            <person name="Riley R."/>
            <person name="Tritt A."/>
            <person name="Adam C."/>
            <person name="Daum C."/>
            <person name="Floudas D."/>
            <person name="Sun H."/>
            <person name="Yadav J.S."/>
            <person name="Pangilinan J."/>
            <person name="Larsson K.H."/>
            <person name="Matsuura K."/>
            <person name="Barry K."/>
            <person name="Labutti K."/>
            <person name="Kuo R."/>
            <person name="Ohm R.A."/>
            <person name="Bhattacharya S.S."/>
            <person name="Shirouzu T."/>
            <person name="Yoshinaga Y."/>
            <person name="Martin F.M."/>
            <person name="Grigoriev I.V."/>
            <person name="Hibbett D.S."/>
        </authorList>
    </citation>
    <scope>NUCLEOTIDE SEQUENCE [LARGE SCALE GENOMIC DNA]</scope>
    <source>
        <strain evidence="1 2">HHB12029</strain>
    </source>
</reference>
<protein>
    <submittedName>
        <fullName evidence="1">Uncharacterized protein</fullName>
    </submittedName>
</protein>
<dbReference type="AlphaFoldDB" id="A0A165D3D3"/>
<proteinExistence type="predicted"/>
<name>A0A165D3D3_EXIGL</name>
<organism evidence="1 2">
    <name type="scientific">Exidia glandulosa HHB12029</name>
    <dbReference type="NCBI Taxonomy" id="1314781"/>
    <lineage>
        <taxon>Eukaryota</taxon>
        <taxon>Fungi</taxon>
        <taxon>Dikarya</taxon>
        <taxon>Basidiomycota</taxon>
        <taxon>Agaricomycotina</taxon>
        <taxon>Agaricomycetes</taxon>
        <taxon>Auriculariales</taxon>
        <taxon>Exidiaceae</taxon>
        <taxon>Exidia</taxon>
    </lineage>
</organism>
<accession>A0A165D3D3</accession>
<gene>
    <name evidence="1" type="ORF">EXIGLDRAFT_701133</name>
</gene>
<keyword evidence="2" id="KW-1185">Reference proteome</keyword>
<sequence>MSEAPATANMDSEFVHEEMDLDPKFDYTLAVDPADRILQIWVYDEDALPLDLLLRVRYAAVPKDANLWRAEEWTPPPTTRPKRPGNSNACAICHTTYRDAPSVGFRQTLLSWLEWWLEMSRVLIDKEINPGAYNLYAQTYSDETGWIRLAKGIRAIPAEYEAFREHVCSTARREISHANFDVGFGQFVRKAGITVRV</sequence>
<dbReference type="InParanoid" id="A0A165D3D3"/>